<organism evidence="3 4">
    <name type="scientific">Cichlidogyrus casuarinus</name>
    <dbReference type="NCBI Taxonomy" id="1844966"/>
    <lineage>
        <taxon>Eukaryota</taxon>
        <taxon>Metazoa</taxon>
        <taxon>Spiralia</taxon>
        <taxon>Lophotrochozoa</taxon>
        <taxon>Platyhelminthes</taxon>
        <taxon>Monogenea</taxon>
        <taxon>Monopisthocotylea</taxon>
        <taxon>Dactylogyridea</taxon>
        <taxon>Ancyrocephalidae</taxon>
        <taxon>Cichlidogyrus</taxon>
    </lineage>
</organism>
<evidence type="ECO:0000259" key="2">
    <source>
        <dbReference type="PROSITE" id="PS50010"/>
    </source>
</evidence>
<protein>
    <submittedName>
        <fullName evidence="3">Rho guanine nucleotide exchange factor (GEF) 17</fullName>
    </submittedName>
</protein>
<dbReference type="Proteomes" id="UP001626550">
    <property type="component" value="Unassembled WGS sequence"/>
</dbReference>
<sequence length="561" mass="64216">MGVELLTMRCLLQNFMIPLKQERILDEQQVDTIFYKIHEIMMYHVSFLNTLQSWESSNSVGDKIFEMVDEGLLVYNCFAVMQIKTKESRTKLPLKALIVQPAQRIPRYELLIKRLLESTPGDYADYKLLQEAEVAVHKLALRVNTVKEAKQDEAIVEGLKLLEKLLAPASLSANREYVRHDIVSVEDRKDPACIFLFTDQIVMTATKRRGAQPLRKPFILRLPTQSGHDILENVKYKIYQKISIESIEFESAGEFDPDRRRYQQQQQHTEPIYIAREHQTRLNDLVMPLNGRTAPNEFDCEGMVQHKELKDKKDITLLAEIENISRQLEHRHQARKDRIFLDRNYRVFVSIRVKNGNKSKRKMIYELYKCVVAGSGHGCAEDVHDDPERAGRPALGEDQQSDEFQRMCVQVQCDHKFEITFPSVEKRNSWEKTVKEIRQKLGAVPRTPIFSEFLRIPKTLSGMQLSCAATTETGIVVNSVLKREVWICTSDGFTGHLSLLKLYPQPSVSSNVSIAGCNSRVTAICPVPGYVVGNANKSSVLIESRLVKVQATSRPARCLLL</sequence>
<dbReference type="AlphaFoldDB" id="A0ABD2PW76"/>
<dbReference type="GO" id="GO:0005085">
    <property type="term" value="F:guanyl-nucleotide exchange factor activity"/>
    <property type="evidence" value="ECO:0007669"/>
    <property type="project" value="UniProtKB-KW"/>
</dbReference>
<name>A0ABD2PW76_9PLAT</name>
<feature type="domain" description="DH" evidence="2">
    <location>
        <begin position="1"/>
        <end position="146"/>
    </location>
</feature>
<dbReference type="SMART" id="SM00325">
    <property type="entry name" value="RhoGEF"/>
    <property type="match status" value="1"/>
</dbReference>
<dbReference type="InterPro" id="IPR000219">
    <property type="entry name" value="DH_dom"/>
</dbReference>
<dbReference type="Gene3D" id="1.20.900.10">
    <property type="entry name" value="Dbl homology (DH) domain"/>
    <property type="match status" value="2"/>
</dbReference>
<keyword evidence="4" id="KW-1185">Reference proteome</keyword>
<accession>A0ABD2PW76</accession>
<dbReference type="PROSITE" id="PS50010">
    <property type="entry name" value="DH_2"/>
    <property type="match status" value="1"/>
</dbReference>
<keyword evidence="1" id="KW-0344">Guanine-nucleotide releasing factor</keyword>
<evidence type="ECO:0000313" key="4">
    <source>
        <dbReference type="Proteomes" id="UP001626550"/>
    </source>
</evidence>
<evidence type="ECO:0000256" key="1">
    <source>
        <dbReference type="ARBA" id="ARBA00022658"/>
    </source>
</evidence>
<gene>
    <name evidence="3" type="primary">ARHGEF17</name>
    <name evidence="3" type="ORF">Ciccas_009716</name>
</gene>
<dbReference type="SUPFAM" id="SSF48065">
    <property type="entry name" value="DBL homology domain (DH-domain)"/>
    <property type="match status" value="1"/>
</dbReference>
<comment type="caution">
    <text evidence="3">The sequence shown here is derived from an EMBL/GenBank/DDBJ whole genome shotgun (WGS) entry which is preliminary data.</text>
</comment>
<reference evidence="3 4" key="1">
    <citation type="submission" date="2024-11" db="EMBL/GenBank/DDBJ databases">
        <title>Adaptive evolution of stress response genes in parasites aligns with host niche diversity.</title>
        <authorList>
            <person name="Hahn C."/>
            <person name="Resl P."/>
        </authorList>
    </citation>
    <scope>NUCLEOTIDE SEQUENCE [LARGE SCALE GENOMIC DNA]</scope>
    <source>
        <strain evidence="3">EGGRZ-B1_66</strain>
        <tissue evidence="3">Body</tissue>
    </source>
</reference>
<dbReference type="InterPro" id="IPR035899">
    <property type="entry name" value="DBL_dom_sf"/>
</dbReference>
<dbReference type="PANTHER" id="PTHR12877:SF15">
    <property type="entry name" value="RHO GUANINE NUCLEOTIDE EXCHANGE FACTOR 17"/>
    <property type="match status" value="1"/>
</dbReference>
<dbReference type="PANTHER" id="PTHR12877">
    <property type="entry name" value="RHO GUANINE NUCLEOTIDE EXCHANGE FACTOR"/>
    <property type="match status" value="1"/>
</dbReference>
<dbReference type="Pfam" id="PF00621">
    <property type="entry name" value="RhoGEF"/>
    <property type="match status" value="1"/>
</dbReference>
<proteinExistence type="predicted"/>
<evidence type="ECO:0000313" key="3">
    <source>
        <dbReference type="EMBL" id="KAL3311700.1"/>
    </source>
</evidence>
<dbReference type="EMBL" id="JBJKFK010002060">
    <property type="protein sequence ID" value="KAL3311700.1"/>
    <property type="molecule type" value="Genomic_DNA"/>
</dbReference>
<dbReference type="InterPro" id="IPR039919">
    <property type="entry name" value="ARHGEF10/ARHGEF17"/>
</dbReference>